<evidence type="ECO:0000256" key="3">
    <source>
        <dbReference type="ARBA" id="ARBA00022729"/>
    </source>
</evidence>
<organism evidence="4 5">
    <name type="scientific">Streptacidiphilus monticola</name>
    <dbReference type="NCBI Taxonomy" id="2161674"/>
    <lineage>
        <taxon>Bacteria</taxon>
        <taxon>Bacillati</taxon>
        <taxon>Actinomycetota</taxon>
        <taxon>Actinomycetes</taxon>
        <taxon>Kitasatosporales</taxon>
        <taxon>Streptomycetaceae</taxon>
        <taxon>Streptacidiphilus</taxon>
    </lineage>
</organism>
<keyword evidence="3" id="KW-0732">Signal</keyword>
<dbReference type="PANTHER" id="PTHR30061:SF50">
    <property type="entry name" value="MALTOSE_MALTODEXTRIN-BINDING PERIPLASMIC PROTEIN"/>
    <property type="match status" value="1"/>
</dbReference>
<dbReference type="EMBL" id="JBHSQJ010000054">
    <property type="protein sequence ID" value="MFC5908300.1"/>
    <property type="molecule type" value="Genomic_DNA"/>
</dbReference>
<sequence length="405" mass="43828">MAAKSSGPANYNGHTLTVWIMQGDDQQQWMDSVRADFQKAYPGADVSFQVQQWSGIQQNLSIALASVDPPDVVDIGNTQTSYYASTGGLLDLGPYLDELGRRQWTESMNKSTLYQGKQYAAPWYAGNRVVLYNKDLWAKAGLTSVPKTRAQWLSDLSKLQNTAGVSSALWLPGQNWYAFDGFLQDEGAQLVKKDTASGTWTGNLETPAAIRAVQFFKQLQSYGNAPKDQDEAHPIQADRFAQGDIASMIAMGWEGEEAVKKNPKLAGKLGWFPIPGRTADKPAATFLGGSNLGVALNTRQKELAIGFLKIALDDRNEALFAKASGFLPNRASLVSALKANPYGQAAAQAIDEAGYTPLVPTWGNVEASPNPIVTKFLTPYLQGKVSAAQGAEAANAVLSDRLSWQ</sequence>
<reference evidence="5" key="1">
    <citation type="journal article" date="2019" name="Int. J. Syst. Evol. Microbiol.">
        <title>The Global Catalogue of Microorganisms (GCM) 10K type strain sequencing project: providing services to taxonomists for standard genome sequencing and annotation.</title>
        <authorList>
            <consortium name="The Broad Institute Genomics Platform"/>
            <consortium name="The Broad Institute Genome Sequencing Center for Infectious Disease"/>
            <person name="Wu L."/>
            <person name="Ma J."/>
        </authorList>
    </citation>
    <scope>NUCLEOTIDE SEQUENCE [LARGE SCALE GENOMIC DNA]</scope>
    <source>
        <strain evidence="5">JCM 4816</strain>
    </source>
</reference>
<keyword evidence="5" id="KW-1185">Reference proteome</keyword>
<dbReference type="RefSeq" id="WP_380583294.1">
    <property type="nucleotide sequence ID" value="NZ_JBHSQJ010000054.1"/>
</dbReference>
<dbReference type="Proteomes" id="UP001596174">
    <property type="component" value="Unassembled WGS sequence"/>
</dbReference>
<dbReference type="PANTHER" id="PTHR30061">
    <property type="entry name" value="MALTOSE-BINDING PERIPLASMIC PROTEIN"/>
    <property type="match status" value="1"/>
</dbReference>
<dbReference type="SUPFAM" id="SSF53850">
    <property type="entry name" value="Periplasmic binding protein-like II"/>
    <property type="match status" value="1"/>
</dbReference>
<protein>
    <submittedName>
        <fullName evidence="4">Extracellular solute-binding protein</fullName>
    </submittedName>
</protein>
<accession>A0ABW1G0M4</accession>
<evidence type="ECO:0000313" key="4">
    <source>
        <dbReference type="EMBL" id="MFC5908300.1"/>
    </source>
</evidence>
<gene>
    <name evidence="4" type="ORF">ACFP3V_13900</name>
</gene>
<proteinExistence type="inferred from homology"/>
<dbReference type="Pfam" id="PF01547">
    <property type="entry name" value="SBP_bac_1"/>
    <property type="match status" value="1"/>
</dbReference>
<comment type="caution">
    <text evidence="4">The sequence shown here is derived from an EMBL/GenBank/DDBJ whole genome shotgun (WGS) entry which is preliminary data.</text>
</comment>
<name>A0ABW1G0M4_9ACTN</name>
<evidence type="ECO:0000313" key="5">
    <source>
        <dbReference type="Proteomes" id="UP001596174"/>
    </source>
</evidence>
<comment type="similarity">
    <text evidence="1">Belongs to the bacterial solute-binding protein 1 family.</text>
</comment>
<evidence type="ECO:0000256" key="1">
    <source>
        <dbReference type="ARBA" id="ARBA00008520"/>
    </source>
</evidence>
<dbReference type="Gene3D" id="3.40.190.10">
    <property type="entry name" value="Periplasmic binding protein-like II"/>
    <property type="match status" value="2"/>
</dbReference>
<keyword evidence="2" id="KW-0813">Transport</keyword>
<dbReference type="InterPro" id="IPR006059">
    <property type="entry name" value="SBP"/>
</dbReference>
<evidence type="ECO:0000256" key="2">
    <source>
        <dbReference type="ARBA" id="ARBA00022448"/>
    </source>
</evidence>